<dbReference type="Proteomes" id="UP001321492">
    <property type="component" value="Unassembled WGS sequence"/>
</dbReference>
<accession>A0ABT7ACU1</accession>
<comment type="caution">
    <text evidence="1">The sequence shown here is derived from an EMBL/GenBank/DDBJ whole genome shotgun (WGS) entry which is preliminary data.</text>
</comment>
<reference evidence="1 2" key="1">
    <citation type="submission" date="2023-05" db="EMBL/GenBank/DDBJ databases">
        <title>Chelatococcus sp. nov., a moderately thermophilic bacterium isolated from hot spring microbial mat.</title>
        <authorList>
            <person name="Hu C.-J."/>
            <person name="Li W.-J."/>
        </authorList>
    </citation>
    <scope>NUCLEOTIDE SEQUENCE [LARGE SCALE GENOMIC DNA]</scope>
    <source>
        <strain evidence="1 2">SYSU G07232</strain>
    </source>
</reference>
<evidence type="ECO:0000313" key="1">
    <source>
        <dbReference type="EMBL" id="MDJ1156817.1"/>
    </source>
</evidence>
<evidence type="ECO:0000313" key="2">
    <source>
        <dbReference type="Proteomes" id="UP001321492"/>
    </source>
</evidence>
<keyword evidence="2" id="KW-1185">Reference proteome</keyword>
<name>A0ABT7ACU1_9HYPH</name>
<gene>
    <name evidence="1" type="ORF">QNA08_00975</name>
</gene>
<sequence>MNDRASLSETTVIRDRTPVAVRADNLIRQRLRIGDPRNPQEVAEGLKRLFTQDARKLAAEAEGLPVVPARFVGEAARSPESQATGAELKQAIDDVERDLGALTADHRLKDISAELQGWGQAIRSIISDGTAAARLALDPRARDRLFAARRQLGDYARLARMVGALTQTMNLPYRRLAQSLDEVAGLVLVLAGESLAGAGLGGGRFLLSVPASELQARRDSVLLALRTLAGTTEQAYGNDQWPWGLHGLREMLRVIEASGHLDLRALLEEQVLGRLMDELIERAAQHNVLGLRALGATADVAVQQLHRLLHVVDDRVQPEAPAVTTFLKAIQLFLDAFRSSRSGYRLLFVARAPIAFYGLAGIGGPDPATLRLIDLVVQRGRLAELLDCYLGCDCCGDDVICQILLDKILYDTDRAIDLYTLGSDPDGSGEPEWRAAAFALLIMEFRAPQLPANQANTTCLAGECFPRMGELTTSLDAISSLLRAGKLDAGGTIVTADPGDVHRGLLTAELCQQRLADRRLEALIATLAPGCVPGEQVFSRIESLIDGAIGRLGAPSGTCAEIEIAPPPTTESALELFHGLNQHAARWGLVPPRFGRP</sequence>
<protein>
    <submittedName>
        <fullName evidence="1">Uncharacterized protein</fullName>
    </submittedName>
</protein>
<organism evidence="1 2">
    <name type="scientific">Chelatococcus albus</name>
    <dbReference type="NCBI Taxonomy" id="3047466"/>
    <lineage>
        <taxon>Bacteria</taxon>
        <taxon>Pseudomonadati</taxon>
        <taxon>Pseudomonadota</taxon>
        <taxon>Alphaproteobacteria</taxon>
        <taxon>Hyphomicrobiales</taxon>
        <taxon>Chelatococcaceae</taxon>
        <taxon>Chelatococcus</taxon>
    </lineage>
</organism>
<dbReference type="RefSeq" id="WP_283738815.1">
    <property type="nucleotide sequence ID" value="NZ_JASJEV010000001.1"/>
</dbReference>
<proteinExistence type="predicted"/>
<dbReference type="EMBL" id="JASJEV010000001">
    <property type="protein sequence ID" value="MDJ1156817.1"/>
    <property type="molecule type" value="Genomic_DNA"/>
</dbReference>